<dbReference type="KEGG" id="tvl:FAZ95_06205"/>
<evidence type="ECO:0000313" key="3">
    <source>
        <dbReference type="Proteomes" id="UP000298656"/>
    </source>
</evidence>
<dbReference type="SUPFAM" id="SSF52540">
    <property type="entry name" value="P-loop containing nucleoside triphosphate hydrolases"/>
    <property type="match status" value="1"/>
</dbReference>
<dbReference type="NCBIfam" id="NF033429">
    <property type="entry name" value="ImuA_translesion"/>
    <property type="match status" value="1"/>
</dbReference>
<dbReference type="OrthoDB" id="9811176at2"/>
<dbReference type="RefSeq" id="WP_137331645.1">
    <property type="nucleotide sequence ID" value="NZ_CP040077.1"/>
</dbReference>
<evidence type="ECO:0000313" key="2">
    <source>
        <dbReference type="EMBL" id="QCP48814.1"/>
    </source>
</evidence>
<dbReference type="InterPro" id="IPR050356">
    <property type="entry name" value="SulA_CellDiv_inhibitor"/>
</dbReference>
<accession>A0A4P8IPL7</accession>
<dbReference type="GO" id="GO:0006281">
    <property type="term" value="P:DNA repair"/>
    <property type="evidence" value="ECO:0007669"/>
    <property type="project" value="TreeGrafter"/>
</dbReference>
<reference evidence="2 3" key="1">
    <citation type="submission" date="2019-05" db="EMBL/GenBank/DDBJ databases">
        <title>Burkholderia sp. DHOD12, isolated from subtropical forest soil.</title>
        <authorList>
            <person name="Gao Z.-H."/>
            <person name="Qiu L.-H."/>
        </authorList>
    </citation>
    <scope>NUCLEOTIDE SEQUENCE [LARGE SCALE GENOMIC DNA]</scope>
    <source>
        <strain evidence="2 3">DHOD12</strain>
    </source>
</reference>
<keyword evidence="3" id="KW-1185">Reference proteome</keyword>
<gene>
    <name evidence="2" type="primary">imuA</name>
    <name evidence="2" type="ORF">FAZ95_06205</name>
</gene>
<dbReference type="PANTHER" id="PTHR35369:SF3">
    <property type="entry name" value="TRANSLESION DNA SYNTHESIS-ASSOCIATED PROTEIN IMUA"/>
    <property type="match status" value="1"/>
</dbReference>
<dbReference type="Gene3D" id="3.40.50.300">
    <property type="entry name" value="P-loop containing nucleotide triphosphate hydrolases"/>
    <property type="match status" value="1"/>
</dbReference>
<dbReference type="AlphaFoldDB" id="A0A4P8IPL7"/>
<organism evidence="2 3">
    <name type="scientific">Trinickia violacea</name>
    <dbReference type="NCBI Taxonomy" id="2571746"/>
    <lineage>
        <taxon>Bacteria</taxon>
        <taxon>Pseudomonadati</taxon>
        <taxon>Pseudomonadota</taxon>
        <taxon>Betaproteobacteria</taxon>
        <taxon>Burkholderiales</taxon>
        <taxon>Burkholderiaceae</taxon>
        <taxon>Trinickia</taxon>
    </lineage>
</organism>
<protein>
    <submittedName>
        <fullName evidence="2">Translesion DNA synthesis-associated protein ImuA</fullName>
    </submittedName>
</protein>
<dbReference type="InterPro" id="IPR027417">
    <property type="entry name" value="P-loop_NTPase"/>
</dbReference>
<name>A0A4P8IPL7_9BURK</name>
<proteinExistence type="predicted"/>
<keyword evidence="1" id="KW-0227">DNA damage</keyword>
<dbReference type="Proteomes" id="UP000298656">
    <property type="component" value="Chromosome 1"/>
</dbReference>
<dbReference type="InterPro" id="IPR047610">
    <property type="entry name" value="ImuA_translesion"/>
</dbReference>
<dbReference type="EMBL" id="CP040077">
    <property type="protein sequence ID" value="QCP48814.1"/>
    <property type="molecule type" value="Genomic_DNA"/>
</dbReference>
<sequence length="279" mass="30636">MTAVIQLAVQALAPNLQRQMWQGDQVAGPLAQTISSGHPALDRALPGQGWPIGSLTELLVEHDGVGEMRLLVYALRQLTVEAERHVVMIAPPYHPHTTALKAWGIAVERVFWVRAAEAQAFWAAEQALKQGGIGAVLMWASNARPEALRRLQVAAQDSRSLAFLIRPANVAVHSSAAPLRMICSPILPNGAQAMKRRLWLHKVGLAIDIIKRRGPPLAEPLRMELPVQEAMLPARTARPRRHERKANHVVDRCDIATLIAGGREAASVREREHEPIESA</sequence>
<evidence type="ECO:0000256" key="1">
    <source>
        <dbReference type="ARBA" id="ARBA00022763"/>
    </source>
</evidence>
<dbReference type="PANTHER" id="PTHR35369">
    <property type="entry name" value="BLR3025 PROTEIN-RELATED"/>
    <property type="match status" value="1"/>
</dbReference>